<evidence type="ECO:0000256" key="8">
    <source>
        <dbReference type="ARBA" id="ARBA00038436"/>
    </source>
</evidence>
<dbReference type="InterPro" id="IPR055348">
    <property type="entry name" value="DctQ"/>
</dbReference>
<reference evidence="11 12" key="1">
    <citation type="submission" date="2017-02" db="EMBL/GenBank/DDBJ databases">
        <authorList>
            <person name="Peterson S.W."/>
        </authorList>
    </citation>
    <scope>NUCLEOTIDE SEQUENCE [LARGE SCALE GENOMIC DNA]</scope>
    <source>
        <strain evidence="11 12">ATCC 49788</strain>
    </source>
</reference>
<organism evidence="11 12">
    <name type="scientific">Thiothrix eikelboomii</name>
    <dbReference type="NCBI Taxonomy" id="92487"/>
    <lineage>
        <taxon>Bacteria</taxon>
        <taxon>Pseudomonadati</taxon>
        <taxon>Pseudomonadota</taxon>
        <taxon>Gammaproteobacteria</taxon>
        <taxon>Thiotrichales</taxon>
        <taxon>Thiotrichaceae</taxon>
        <taxon>Thiothrix</taxon>
    </lineage>
</organism>
<dbReference type="Pfam" id="PF04290">
    <property type="entry name" value="DctQ"/>
    <property type="match status" value="1"/>
</dbReference>
<dbReference type="InterPro" id="IPR007387">
    <property type="entry name" value="TRAP_DctQ"/>
</dbReference>
<feature type="domain" description="Tripartite ATP-independent periplasmic transporters DctQ component" evidence="10">
    <location>
        <begin position="33"/>
        <end position="163"/>
    </location>
</feature>
<dbReference type="STRING" id="92487.SAMN02745130_00680"/>
<evidence type="ECO:0000256" key="4">
    <source>
        <dbReference type="ARBA" id="ARBA00022519"/>
    </source>
</evidence>
<keyword evidence="4 9" id="KW-0997">Cell inner membrane</keyword>
<evidence type="ECO:0000256" key="9">
    <source>
        <dbReference type="RuleBase" id="RU369079"/>
    </source>
</evidence>
<feature type="transmembrane region" description="Helical" evidence="9">
    <location>
        <begin position="99"/>
        <end position="118"/>
    </location>
</feature>
<keyword evidence="2 9" id="KW-0813">Transport</keyword>
<evidence type="ECO:0000313" key="11">
    <source>
        <dbReference type="EMBL" id="SKA70188.1"/>
    </source>
</evidence>
<dbReference type="GO" id="GO:0022857">
    <property type="term" value="F:transmembrane transporter activity"/>
    <property type="evidence" value="ECO:0007669"/>
    <property type="project" value="UniProtKB-UniRule"/>
</dbReference>
<dbReference type="GO" id="GO:0005886">
    <property type="term" value="C:plasma membrane"/>
    <property type="evidence" value="ECO:0007669"/>
    <property type="project" value="UniProtKB-SubCell"/>
</dbReference>
<proteinExistence type="inferred from homology"/>
<comment type="subunit">
    <text evidence="9">The complex comprises the extracytoplasmic solute receptor protein and the two transmembrane proteins.</text>
</comment>
<gene>
    <name evidence="11" type="ORF">SAMN02745130_00680</name>
</gene>
<evidence type="ECO:0000256" key="7">
    <source>
        <dbReference type="ARBA" id="ARBA00023136"/>
    </source>
</evidence>
<evidence type="ECO:0000259" key="10">
    <source>
        <dbReference type="Pfam" id="PF04290"/>
    </source>
</evidence>
<evidence type="ECO:0000256" key="3">
    <source>
        <dbReference type="ARBA" id="ARBA00022475"/>
    </source>
</evidence>
<evidence type="ECO:0000256" key="1">
    <source>
        <dbReference type="ARBA" id="ARBA00004429"/>
    </source>
</evidence>
<dbReference type="OrthoDB" id="26202at2"/>
<keyword evidence="7 9" id="KW-0472">Membrane</keyword>
<protein>
    <recommendedName>
        <fullName evidence="9">TRAP transporter small permease protein</fullName>
    </recommendedName>
</protein>
<feature type="transmembrane region" description="Helical" evidence="9">
    <location>
        <begin position="21"/>
        <end position="45"/>
    </location>
</feature>
<keyword evidence="6 9" id="KW-1133">Transmembrane helix</keyword>
<comment type="function">
    <text evidence="9">Part of the tripartite ATP-independent periplasmic (TRAP) transport system.</text>
</comment>
<comment type="similarity">
    <text evidence="8 9">Belongs to the TRAP transporter small permease family.</text>
</comment>
<dbReference type="RefSeq" id="WP_078921157.1">
    <property type="nucleotide sequence ID" value="NZ_FUYB01000002.1"/>
</dbReference>
<feature type="transmembrane region" description="Helical" evidence="9">
    <location>
        <begin position="57"/>
        <end position="78"/>
    </location>
</feature>
<accession>A0A1T4VZF0</accession>
<dbReference type="AlphaFoldDB" id="A0A1T4VZF0"/>
<dbReference type="Proteomes" id="UP000190460">
    <property type="component" value="Unassembled WGS sequence"/>
</dbReference>
<evidence type="ECO:0000256" key="5">
    <source>
        <dbReference type="ARBA" id="ARBA00022692"/>
    </source>
</evidence>
<name>A0A1T4VZF0_9GAMM</name>
<keyword evidence="5 9" id="KW-0812">Transmembrane</keyword>
<evidence type="ECO:0000313" key="12">
    <source>
        <dbReference type="Proteomes" id="UP000190460"/>
    </source>
</evidence>
<comment type="subcellular location">
    <subcellularLocation>
        <location evidence="1 9">Cell inner membrane</location>
        <topology evidence="1 9">Multi-pass membrane protein</topology>
    </subcellularLocation>
</comment>
<dbReference type="EMBL" id="FUYB01000002">
    <property type="protein sequence ID" value="SKA70188.1"/>
    <property type="molecule type" value="Genomic_DNA"/>
</dbReference>
<dbReference type="GO" id="GO:0015740">
    <property type="term" value="P:C4-dicarboxylate transport"/>
    <property type="evidence" value="ECO:0007669"/>
    <property type="project" value="TreeGrafter"/>
</dbReference>
<keyword evidence="12" id="KW-1185">Reference proteome</keyword>
<sequence>MSEPTTGQPLIASRWVRVLDLAAYLSGILLLGIMLLVATAVFFRYFLHQPILGSQEIVQLGMVLVVMLAIPSTAAHDLHIRVDLLDKALGKGGRFFADLLGRVLGIVVLSLMVWRCVLKAFDTYEYADTTNMLALPLWPIYAVIAAGMGMYAVILLVEIIAPFKTRGLTHD</sequence>
<keyword evidence="3" id="KW-1003">Cell membrane</keyword>
<dbReference type="PANTHER" id="PTHR35011">
    <property type="entry name" value="2,3-DIKETO-L-GULONATE TRAP TRANSPORTER SMALL PERMEASE PROTEIN YIAM"/>
    <property type="match status" value="1"/>
</dbReference>
<evidence type="ECO:0000256" key="2">
    <source>
        <dbReference type="ARBA" id="ARBA00022448"/>
    </source>
</evidence>
<evidence type="ECO:0000256" key="6">
    <source>
        <dbReference type="ARBA" id="ARBA00022989"/>
    </source>
</evidence>
<dbReference type="PANTHER" id="PTHR35011:SF10">
    <property type="entry name" value="TRAP TRANSPORTER SMALL PERMEASE PROTEIN"/>
    <property type="match status" value="1"/>
</dbReference>
<feature type="transmembrane region" description="Helical" evidence="9">
    <location>
        <begin position="138"/>
        <end position="161"/>
    </location>
</feature>